<dbReference type="GO" id="GO:0005737">
    <property type="term" value="C:cytoplasm"/>
    <property type="evidence" value="ECO:0007669"/>
    <property type="project" value="UniProtKB-SubCell"/>
</dbReference>
<dbReference type="GO" id="GO:0051989">
    <property type="term" value="F:coproporphyrinogen dehydrogenase activity"/>
    <property type="evidence" value="ECO:0007669"/>
    <property type="project" value="UniProtKB-EC"/>
</dbReference>
<comment type="catalytic activity">
    <reaction evidence="13 15">
        <text>coproporphyrinogen III + 2 S-adenosyl-L-methionine = protoporphyrinogen IX + 2 5'-deoxyadenosine + 2 L-methionine + 2 CO2</text>
        <dbReference type="Rhea" id="RHEA:15425"/>
        <dbReference type="ChEBI" id="CHEBI:16526"/>
        <dbReference type="ChEBI" id="CHEBI:17319"/>
        <dbReference type="ChEBI" id="CHEBI:57307"/>
        <dbReference type="ChEBI" id="CHEBI:57309"/>
        <dbReference type="ChEBI" id="CHEBI:57844"/>
        <dbReference type="ChEBI" id="CHEBI:59789"/>
        <dbReference type="EC" id="1.3.98.3"/>
    </reaction>
</comment>
<accession>A0A975Y7H9</accession>
<feature type="binding site" evidence="16">
    <location>
        <position position="60"/>
    </location>
    <ligand>
        <name>S-adenosyl-L-methionine</name>
        <dbReference type="ChEBI" id="CHEBI:59789"/>
        <label>1</label>
    </ligand>
</feature>
<dbReference type="PIRSF" id="PIRSF000167">
    <property type="entry name" value="HemN"/>
    <property type="match status" value="1"/>
</dbReference>
<dbReference type="InterPro" id="IPR006638">
    <property type="entry name" value="Elp3/MiaA/NifB-like_rSAM"/>
</dbReference>
<evidence type="ECO:0000256" key="14">
    <source>
        <dbReference type="ARBA" id="ARBA00058980"/>
    </source>
</evidence>
<evidence type="ECO:0000256" key="10">
    <source>
        <dbReference type="ARBA" id="ARBA00023004"/>
    </source>
</evidence>
<sequence>MKVLSQTVKFDADLLKKYDQPLPRYTSYPPATELTENFSHVDFTNAIAVGNEKNTPLSVYCHIPFCDSPCYFCCCNTVITPHKVLAEPYLNYLIRNIHQVGSLIDSDRTVQQLHWGGGTPNYLSLSQVETLWRALTDHFRFDDNGEISIEVNPRSLDRNYLFFLKQLGFNRISFGIQDFNYQVQQAVNRIQPESMLFQVMDWVREAGFTSVNVDLIYGLPYQNLETFKDTVRKTIKLNPDRIAVFNFAYVPWLKPVQRLLPQAALPSPGEKLDIMRMTIEELTANGYVFIGMDHFAKPNDELAIAQQNGQLHRNFQGYTTKPESDLFGFGMTSISMLQDVYTQNQKQLKRYYQKVDHGELPIEKGVKLHQDDIIRRTIIMELMCQFQLSPEEIEKKYHLHLDFKFAEYFQQAKLQLQHLETDGLVKLSTDKIEVTPAGRLLIRNIASIFDAYLPSRSLTDFSKSI</sequence>
<dbReference type="Pfam" id="PF06969">
    <property type="entry name" value="HemN_C"/>
    <property type="match status" value="1"/>
</dbReference>
<evidence type="ECO:0000256" key="16">
    <source>
        <dbReference type="PIRSR" id="PIRSR000167-1"/>
    </source>
</evidence>
<comment type="subunit">
    <text evidence="4">Monomer.</text>
</comment>
<evidence type="ECO:0000256" key="8">
    <source>
        <dbReference type="ARBA" id="ARBA00022723"/>
    </source>
</evidence>
<evidence type="ECO:0000256" key="17">
    <source>
        <dbReference type="PIRSR" id="PIRSR000167-2"/>
    </source>
</evidence>
<reference evidence="19" key="1">
    <citation type="submission" date="2017-04" db="EMBL/GenBank/DDBJ databases">
        <title>Genome deletions in a multicellular cyanobacterial endosymbiont for morphological adaptation in marine diatoms.</title>
        <authorList>
            <person name="Wang Y."/>
            <person name="Gao H."/>
            <person name="Li R."/>
            <person name="Xu X."/>
        </authorList>
    </citation>
    <scope>NUCLEOTIDE SEQUENCE</scope>
    <source>
        <strain evidence="19">FACHB 800</strain>
    </source>
</reference>
<comment type="subcellular location">
    <subcellularLocation>
        <location evidence="1 15">Cytoplasm</location>
    </subcellularLocation>
</comment>
<evidence type="ECO:0000256" key="11">
    <source>
        <dbReference type="ARBA" id="ARBA00023014"/>
    </source>
</evidence>
<keyword evidence="10 15" id="KW-0408">Iron</keyword>
<dbReference type="SMART" id="SM00729">
    <property type="entry name" value="Elp3"/>
    <property type="match status" value="1"/>
</dbReference>
<feature type="binding site" evidence="16">
    <location>
        <position position="334"/>
    </location>
    <ligand>
        <name>S-adenosyl-L-methionine</name>
        <dbReference type="ChEBI" id="CHEBI:59789"/>
        <label>1</label>
    </ligand>
</feature>
<dbReference type="Gene3D" id="3.30.750.200">
    <property type="match status" value="1"/>
</dbReference>
<feature type="binding site" evidence="16">
    <location>
        <position position="248"/>
    </location>
    <ligand>
        <name>S-adenosyl-L-methionine</name>
        <dbReference type="ChEBI" id="CHEBI:59789"/>
        <label>2</label>
    </ligand>
</feature>
<dbReference type="SUPFAM" id="SSF102114">
    <property type="entry name" value="Radical SAM enzymes"/>
    <property type="match status" value="1"/>
</dbReference>
<dbReference type="FunFam" id="1.10.10.920:FF:000002">
    <property type="entry name" value="Coproporphyrinogen-III oxidase"/>
    <property type="match status" value="1"/>
</dbReference>
<dbReference type="NCBIfam" id="TIGR00538">
    <property type="entry name" value="hemN"/>
    <property type="match status" value="1"/>
</dbReference>
<dbReference type="InterPro" id="IPR034505">
    <property type="entry name" value="Coproporphyrinogen-III_oxidase"/>
</dbReference>
<dbReference type="SFLD" id="SFLDS00029">
    <property type="entry name" value="Radical_SAM"/>
    <property type="match status" value="1"/>
</dbReference>
<dbReference type="GO" id="GO:0046872">
    <property type="term" value="F:metal ion binding"/>
    <property type="evidence" value="ECO:0007669"/>
    <property type="project" value="UniProtKB-KW"/>
</dbReference>
<dbReference type="InterPro" id="IPR007197">
    <property type="entry name" value="rSAM"/>
</dbReference>
<keyword evidence="9 15" id="KW-0560">Oxidoreductase</keyword>
<evidence type="ECO:0000256" key="7">
    <source>
        <dbReference type="ARBA" id="ARBA00022691"/>
    </source>
</evidence>
<dbReference type="GO" id="GO:0006782">
    <property type="term" value="P:protoporphyrinogen IX biosynthetic process"/>
    <property type="evidence" value="ECO:0007669"/>
    <property type="project" value="TreeGrafter"/>
</dbReference>
<dbReference type="FunFam" id="3.80.30.20:FF:000012">
    <property type="entry name" value="Coproporphyrinogen-III oxidase"/>
    <property type="match status" value="1"/>
</dbReference>
<keyword evidence="6 15" id="KW-0963">Cytoplasm</keyword>
<dbReference type="CDD" id="cd01335">
    <property type="entry name" value="Radical_SAM"/>
    <property type="match status" value="1"/>
</dbReference>
<evidence type="ECO:0000256" key="5">
    <source>
        <dbReference type="ARBA" id="ARBA00022485"/>
    </source>
</evidence>
<keyword evidence="20" id="KW-1185">Reference proteome</keyword>
<keyword evidence="7 15" id="KW-0949">S-adenosyl-L-methionine</keyword>
<dbReference type="KEGG" id="rsin:B6N60_05084"/>
<dbReference type="InterPro" id="IPR004558">
    <property type="entry name" value="Coprogen_oxidase_HemN"/>
</dbReference>
<name>A0A975Y7H9_9NOST</name>
<dbReference type="Gene3D" id="1.10.10.920">
    <property type="match status" value="1"/>
</dbReference>
<dbReference type="Pfam" id="PF04055">
    <property type="entry name" value="Radical_SAM"/>
    <property type="match status" value="1"/>
</dbReference>
<feature type="binding site" evidence="17">
    <location>
        <position position="66"/>
    </location>
    <ligand>
        <name>[4Fe-4S] cluster</name>
        <dbReference type="ChEBI" id="CHEBI:49883"/>
        <note>4Fe-4S-S-AdoMet</note>
    </ligand>
</feature>
<evidence type="ECO:0000256" key="3">
    <source>
        <dbReference type="ARBA" id="ARBA00005493"/>
    </source>
</evidence>
<comment type="function">
    <text evidence="14">Involved in the heme and chlorophyll biosynthesis. Catalyzes the anaerobic oxidative decarboxylation of propionate groups of rings A and B of coproporphyrinogen III to yield the vinyl groups in protoporphyrinogen IX.</text>
</comment>
<evidence type="ECO:0000256" key="15">
    <source>
        <dbReference type="PIRNR" id="PIRNR000167"/>
    </source>
</evidence>
<comment type="pathway">
    <text evidence="2 15">Porphyrin-containing compound metabolism; protoporphyrin-IX biosynthesis; protoporphyrinogen-IX from coproporphyrinogen-III (AdoMet route): step 1/1.</text>
</comment>
<dbReference type="AlphaFoldDB" id="A0A975Y7H9"/>
<dbReference type="EMBL" id="CP021056">
    <property type="protein sequence ID" value="QXE26353.1"/>
    <property type="molecule type" value="Genomic_DNA"/>
</dbReference>
<proteinExistence type="inferred from homology"/>
<evidence type="ECO:0000256" key="9">
    <source>
        <dbReference type="ARBA" id="ARBA00023002"/>
    </source>
</evidence>
<feature type="domain" description="Radical SAM core" evidence="18">
    <location>
        <begin position="51"/>
        <end position="285"/>
    </location>
</feature>
<feature type="binding site" evidence="16">
    <location>
        <position position="117"/>
    </location>
    <ligand>
        <name>S-adenosyl-L-methionine</name>
        <dbReference type="ChEBI" id="CHEBI:59789"/>
        <label>1</label>
    </ligand>
</feature>
<dbReference type="RefSeq" id="WP_190602049.1">
    <property type="nucleotide sequence ID" value="NZ_CP021056.1"/>
</dbReference>
<gene>
    <name evidence="19" type="ORF">B6N60_05084</name>
</gene>
<feature type="binding site" evidence="16">
    <location>
        <position position="177"/>
    </location>
    <ligand>
        <name>S-adenosyl-L-methionine</name>
        <dbReference type="ChEBI" id="CHEBI:59789"/>
        <label>2</label>
    </ligand>
</feature>
<evidence type="ECO:0000313" key="20">
    <source>
        <dbReference type="Proteomes" id="UP000683511"/>
    </source>
</evidence>
<feature type="binding site" evidence="16">
    <location>
        <position position="150"/>
    </location>
    <ligand>
        <name>S-adenosyl-L-methionine</name>
        <dbReference type="ChEBI" id="CHEBI:59789"/>
        <label>1</label>
    </ligand>
</feature>
<dbReference type="InterPro" id="IPR058240">
    <property type="entry name" value="rSAM_sf"/>
</dbReference>
<dbReference type="GO" id="GO:0004109">
    <property type="term" value="F:coproporphyrinogen oxidase activity"/>
    <property type="evidence" value="ECO:0007669"/>
    <property type="project" value="InterPro"/>
</dbReference>
<keyword evidence="12 15" id="KW-0627">Porphyrin biosynthesis</keyword>
<organism evidence="19 20">
    <name type="scientific">Richelia sinica FACHB-800</name>
    <dbReference type="NCBI Taxonomy" id="1357546"/>
    <lineage>
        <taxon>Bacteria</taxon>
        <taxon>Bacillati</taxon>
        <taxon>Cyanobacteriota</taxon>
        <taxon>Cyanophyceae</taxon>
        <taxon>Nostocales</taxon>
        <taxon>Nostocaceae</taxon>
        <taxon>Richelia</taxon>
    </lineage>
</organism>
<keyword evidence="11 15" id="KW-0411">Iron-sulfur</keyword>
<comment type="cofactor">
    <cofactor evidence="15 17">
        <name>[4Fe-4S] cluster</name>
        <dbReference type="ChEBI" id="CHEBI:49883"/>
    </cofactor>
    <text evidence="15 17">Binds 1 [4Fe-4S] cluster. The cluster is coordinated with 3 cysteines and an exchangeable S-adenosyl-L-methionine.</text>
</comment>
<dbReference type="GO" id="GO:0051539">
    <property type="term" value="F:4 iron, 4 sulfur cluster binding"/>
    <property type="evidence" value="ECO:0007669"/>
    <property type="project" value="UniProtKB-KW"/>
</dbReference>
<comment type="similarity">
    <text evidence="3 15">Belongs to the anaerobic coproporphyrinogen-III oxidase family.</text>
</comment>
<dbReference type="InterPro" id="IPR010723">
    <property type="entry name" value="HemN_C"/>
</dbReference>
<evidence type="ECO:0000256" key="4">
    <source>
        <dbReference type="ARBA" id="ARBA00011245"/>
    </source>
</evidence>
<evidence type="ECO:0000256" key="13">
    <source>
        <dbReference type="ARBA" id="ARBA00048321"/>
    </source>
</evidence>
<evidence type="ECO:0000313" key="19">
    <source>
        <dbReference type="EMBL" id="QXE26353.1"/>
    </source>
</evidence>
<feature type="binding site" evidence="17">
    <location>
        <position position="73"/>
    </location>
    <ligand>
        <name>[4Fe-4S] cluster</name>
        <dbReference type="ChEBI" id="CHEBI:49883"/>
        <note>4Fe-4S-S-AdoMet</note>
    </ligand>
</feature>
<feature type="binding site" evidence="16">
    <location>
        <begin position="118"/>
        <end position="119"/>
    </location>
    <ligand>
        <name>S-adenosyl-L-methionine</name>
        <dbReference type="ChEBI" id="CHEBI:59789"/>
        <label>2</label>
    </ligand>
</feature>
<protein>
    <recommendedName>
        <fullName evidence="15">Coproporphyrinogen-III oxidase</fullName>
        <ecNumber evidence="15">1.3.98.3</ecNumber>
    </recommendedName>
</protein>
<feature type="binding site" evidence="16">
    <location>
        <position position="189"/>
    </location>
    <ligand>
        <name>S-adenosyl-L-methionine</name>
        <dbReference type="ChEBI" id="CHEBI:59789"/>
        <label>2</label>
    </ligand>
</feature>
<dbReference type="SFLD" id="SFLDG01065">
    <property type="entry name" value="anaerobic_coproporphyrinogen-I"/>
    <property type="match status" value="1"/>
</dbReference>
<evidence type="ECO:0000256" key="6">
    <source>
        <dbReference type="ARBA" id="ARBA00022490"/>
    </source>
</evidence>
<evidence type="ECO:0000256" key="12">
    <source>
        <dbReference type="ARBA" id="ARBA00023244"/>
    </source>
</evidence>
<dbReference type="PROSITE" id="PS51918">
    <property type="entry name" value="RADICAL_SAM"/>
    <property type="match status" value="1"/>
</dbReference>
<evidence type="ECO:0000256" key="1">
    <source>
        <dbReference type="ARBA" id="ARBA00004496"/>
    </source>
</evidence>
<keyword evidence="8 15" id="KW-0479">Metal-binding</keyword>
<evidence type="ECO:0000259" key="18">
    <source>
        <dbReference type="PROSITE" id="PS51918"/>
    </source>
</evidence>
<feature type="binding site" evidence="16">
    <location>
        <position position="214"/>
    </location>
    <ligand>
        <name>S-adenosyl-L-methionine</name>
        <dbReference type="ChEBI" id="CHEBI:59789"/>
        <label>2</label>
    </ligand>
</feature>
<feature type="binding site" evidence="17">
    <location>
        <position position="70"/>
    </location>
    <ligand>
        <name>[4Fe-4S] cluster</name>
        <dbReference type="ChEBI" id="CHEBI:49883"/>
        <note>4Fe-4S-S-AdoMet</note>
    </ligand>
</feature>
<dbReference type="PANTHER" id="PTHR13932">
    <property type="entry name" value="COPROPORPHYRINIGEN III OXIDASE"/>
    <property type="match status" value="1"/>
</dbReference>
<evidence type="ECO:0000256" key="2">
    <source>
        <dbReference type="ARBA" id="ARBA00004785"/>
    </source>
</evidence>
<dbReference type="EC" id="1.3.98.3" evidence="15"/>
<keyword evidence="5 15" id="KW-0004">4Fe-4S</keyword>
<dbReference type="Proteomes" id="UP000683511">
    <property type="component" value="Chromosome"/>
</dbReference>
<dbReference type="PANTHER" id="PTHR13932:SF6">
    <property type="entry name" value="OXYGEN-INDEPENDENT COPROPORPHYRINOGEN III OXIDASE"/>
    <property type="match status" value="1"/>
</dbReference>